<dbReference type="EMBL" id="JGYG01000018">
    <property type="protein sequence ID" value="KFI26245.1"/>
    <property type="molecule type" value="Genomic_DNA"/>
</dbReference>
<dbReference type="STRING" id="195105.CN97_03710"/>
<accession>A0A086XW45</accession>
<keyword evidence="12" id="KW-0479">Metal-binding</keyword>
<dbReference type="eggNOG" id="COG0239">
    <property type="taxonomic scope" value="Bacteria"/>
</dbReference>
<keyword evidence="5 12" id="KW-1133">Transmembrane helix</keyword>
<evidence type="ECO:0000256" key="11">
    <source>
        <dbReference type="ARBA" id="ARBA00035585"/>
    </source>
</evidence>
<feature type="transmembrane region" description="Helical" evidence="12">
    <location>
        <begin position="92"/>
        <end position="116"/>
    </location>
</feature>
<dbReference type="Proteomes" id="UP000028826">
    <property type="component" value="Unassembled WGS sequence"/>
</dbReference>
<name>A0A086XW45_9RHOB</name>
<protein>
    <recommendedName>
        <fullName evidence="12">Fluoride-specific ion channel FluC</fullName>
    </recommendedName>
</protein>
<keyword evidence="3" id="KW-0997">Cell inner membrane</keyword>
<comment type="activity regulation">
    <text evidence="12">Na(+) is not transported, but it plays an essential structural role and its presence is essential for fluoride channel function.</text>
</comment>
<dbReference type="PANTHER" id="PTHR28259:SF1">
    <property type="entry name" value="FLUORIDE EXPORT PROTEIN 1-RELATED"/>
    <property type="match status" value="1"/>
</dbReference>
<feature type="binding site" evidence="12">
    <location>
        <position position="70"/>
    </location>
    <ligand>
        <name>Na(+)</name>
        <dbReference type="ChEBI" id="CHEBI:29101"/>
        <note>structural</note>
    </ligand>
</feature>
<comment type="subcellular location">
    <subcellularLocation>
        <location evidence="1 12">Cell membrane</location>
        <topology evidence="1 12">Multi-pass membrane protein</topology>
    </subcellularLocation>
</comment>
<keyword evidence="2 12" id="KW-1003">Cell membrane</keyword>
<evidence type="ECO:0000256" key="10">
    <source>
        <dbReference type="ARBA" id="ARBA00035120"/>
    </source>
</evidence>
<keyword evidence="14" id="KW-1185">Reference proteome</keyword>
<evidence type="ECO:0000256" key="1">
    <source>
        <dbReference type="ARBA" id="ARBA00004651"/>
    </source>
</evidence>
<evidence type="ECO:0000313" key="14">
    <source>
        <dbReference type="Proteomes" id="UP000028826"/>
    </source>
</evidence>
<dbReference type="GO" id="GO:0140114">
    <property type="term" value="P:cellular detoxification of fluoride"/>
    <property type="evidence" value="ECO:0007669"/>
    <property type="project" value="UniProtKB-UniRule"/>
</dbReference>
<evidence type="ECO:0000256" key="4">
    <source>
        <dbReference type="ARBA" id="ARBA00022692"/>
    </source>
</evidence>
<evidence type="ECO:0000256" key="5">
    <source>
        <dbReference type="ARBA" id="ARBA00022989"/>
    </source>
</evidence>
<keyword evidence="6 12" id="KW-0915">Sodium</keyword>
<dbReference type="InterPro" id="IPR003691">
    <property type="entry name" value="FluC"/>
</dbReference>
<reference evidence="13 14" key="1">
    <citation type="submission" date="2014-03" db="EMBL/GenBank/DDBJ databases">
        <title>Genome of Haematobacter massiliensis CCUG 47968.</title>
        <authorList>
            <person name="Wang D."/>
            <person name="Wang G."/>
        </authorList>
    </citation>
    <scope>NUCLEOTIDE SEQUENCE [LARGE SCALE GENOMIC DNA]</scope>
    <source>
        <strain evidence="13 14">CCUG 47968</strain>
    </source>
</reference>
<dbReference type="GO" id="GO:0062054">
    <property type="term" value="F:fluoride channel activity"/>
    <property type="evidence" value="ECO:0007669"/>
    <property type="project" value="UniProtKB-UniRule"/>
</dbReference>
<evidence type="ECO:0000256" key="8">
    <source>
        <dbReference type="ARBA" id="ARBA00023136"/>
    </source>
</evidence>
<dbReference type="OrthoDB" id="9806299at2"/>
<keyword evidence="7 12" id="KW-0406">Ion transport</keyword>
<comment type="catalytic activity">
    <reaction evidence="11">
        <text>fluoride(in) = fluoride(out)</text>
        <dbReference type="Rhea" id="RHEA:76159"/>
        <dbReference type="ChEBI" id="CHEBI:17051"/>
    </reaction>
    <physiologicalReaction direction="left-to-right" evidence="11">
        <dbReference type="Rhea" id="RHEA:76160"/>
    </physiologicalReaction>
</comment>
<feature type="transmembrane region" description="Helical" evidence="12">
    <location>
        <begin position="36"/>
        <end position="56"/>
    </location>
</feature>
<dbReference type="PANTHER" id="PTHR28259">
    <property type="entry name" value="FLUORIDE EXPORT PROTEIN 1-RELATED"/>
    <property type="match status" value="1"/>
</dbReference>
<comment type="caution">
    <text evidence="13">The sequence shown here is derived from an EMBL/GenBank/DDBJ whole genome shotgun (WGS) entry which is preliminary data.</text>
</comment>
<evidence type="ECO:0000256" key="2">
    <source>
        <dbReference type="ARBA" id="ARBA00022475"/>
    </source>
</evidence>
<evidence type="ECO:0000256" key="9">
    <source>
        <dbReference type="ARBA" id="ARBA00023303"/>
    </source>
</evidence>
<gene>
    <name evidence="12" type="primary">fluC</name>
    <name evidence="12" type="synonym">crcB</name>
    <name evidence="13" type="ORF">CN97_03710</name>
</gene>
<dbReference type="RefSeq" id="WP_035714231.1">
    <property type="nucleotide sequence ID" value="NZ_CAMIFG010000011.1"/>
</dbReference>
<dbReference type="GO" id="GO:0046872">
    <property type="term" value="F:metal ion binding"/>
    <property type="evidence" value="ECO:0007669"/>
    <property type="project" value="UniProtKB-KW"/>
</dbReference>
<feature type="transmembrane region" description="Helical" evidence="12">
    <location>
        <begin position="63"/>
        <end position="86"/>
    </location>
</feature>
<keyword evidence="4 12" id="KW-0812">Transmembrane</keyword>
<evidence type="ECO:0000256" key="3">
    <source>
        <dbReference type="ARBA" id="ARBA00022519"/>
    </source>
</evidence>
<dbReference type="HAMAP" id="MF_00454">
    <property type="entry name" value="FluC"/>
    <property type="match status" value="1"/>
</dbReference>
<evidence type="ECO:0000313" key="13">
    <source>
        <dbReference type="EMBL" id="KFI26245.1"/>
    </source>
</evidence>
<comment type="function">
    <text evidence="12">Fluoride-specific ion channel. Important for reducing fluoride concentration in the cell, thus reducing its toxicity.</text>
</comment>
<dbReference type="GO" id="GO:0005886">
    <property type="term" value="C:plasma membrane"/>
    <property type="evidence" value="ECO:0007669"/>
    <property type="project" value="UniProtKB-SubCell"/>
</dbReference>
<dbReference type="AlphaFoldDB" id="A0A086XW45"/>
<proteinExistence type="inferred from homology"/>
<comment type="similarity">
    <text evidence="10 12">Belongs to the fluoride channel Fluc/FEX (TC 1.A.43) family.</text>
</comment>
<feature type="binding site" evidence="12">
    <location>
        <position position="73"/>
    </location>
    <ligand>
        <name>Na(+)</name>
        <dbReference type="ChEBI" id="CHEBI:29101"/>
        <note>structural</note>
    </ligand>
</feature>
<evidence type="ECO:0000256" key="7">
    <source>
        <dbReference type="ARBA" id="ARBA00023065"/>
    </source>
</evidence>
<dbReference type="Pfam" id="PF02537">
    <property type="entry name" value="CRCB"/>
    <property type="match status" value="1"/>
</dbReference>
<evidence type="ECO:0000256" key="6">
    <source>
        <dbReference type="ARBA" id="ARBA00023053"/>
    </source>
</evidence>
<dbReference type="NCBIfam" id="TIGR00494">
    <property type="entry name" value="crcB"/>
    <property type="match status" value="1"/>
</dbReference>
<evidence type="ECO:0000256" key="12">
    <source>
        <dbReference type="HAMAP-Rule" id="MF_00454"/>
    </source>
</evidence>
<organism evidence="13 14">
    <name type="scientific">Haematobacter massiliensis</name>
    <dbReference type="NCBI Taxonomy" id="195105"/>
    <lineage>
        <taxon>Bacteria</taxon>
        <taxon>Pseudomonadati</taxon>
        <taxon>Pseudomonadota</taxon>
        <taxon>Alphaproteobacteria</taxon>
        <taxon>Rhodobacterales</taxon>
        <taxon>Paracoccaceae</taxon>
        <taxon>Haematobacter</taxon>
    </lineage>
</organism>
<keyword evidence="12" id="KW-0813">Transport</keyword>
<keyword evidence="9 12" id="KW-0407">Ion channel</keyword>
<sequence length="121" mass="12472">MNWTSFLQVALGGAAGSVLRYAATLGMARVVPGFPLGTMLVNIAGSFVMGMLAMSIAAHLRPLLLTGLLGGFTTFSAFSLETLMLWEEGRTLSAAGYVAGSLILSLLAVLAGATLARSMMS</sequence>
<keyword evidence="8 12" id="KW-0472">Membrane</keyword>